<proteinExistence type="predicted"/>
<dbReference type="AlphaFoldDB" id="A0A9W8NNM5"/>
<evidence type="ECO:0000313" key="1">
    <source>
        <dbReference type="EMBL" id="KAJ3580548.1"/>
    </source>
</evidence>
<dbReference type="Proteomes" id="UP001148614">
    <property type="component" value="Unassembled WGS sequence"/>
</dbReference>
<organism evidence="1 2">
    <name type="scientific">Xylaria arbuscula</name>
    <dbReference type="NCBI Taxonomy" id="114810"/>
    <lineage>
        <taxon>Eukaryota</taxon>
        <taxon>Fungi</taxon>
        <taxon>Dikarya</taxon>
        <taxon>Ascomycota</taxon>
        <taxon>Pezizomycotina</taxon>
        <taxon>Sordariomycetes</taxon>
        <taxon>Xylariomycetidae</taxon>
        <taxon>Xylariales</taxon>
        <taxon>Xylariaceae</taxon>
        <taxon>Xylaria</taxon>
    </lineage>
</organism>
<name>A0A9W8NNM5_9PEZI</name>
<reference evidence="1" key="1">
    <citation type="submission" date="2022-07" db="EMBL/GenBank/DDBJ databases">
        <title>Genome Sequence of Xylaria arbuscula.</title>
        <authorList>
            <person name="Buettner E."/>
        </authorList>
    </citation>
    <scope>NUCLEOTIDE SEQUENCE</scope>
    <source>
        <strain evidence="1">VT107</strain>
    </source>
</reference>
<sequence length="246" mass="27208">MSCKGTFMSEGVMQAEGSNLHGVAIQQGQLPMTEANGLANPGPQPSHEVHEGLSAKDHILTPPEINTLLRVVTSLGADMEILVSRDVPVDLQAGDQSQPSYEEIAHKYKYKTVLDFQEVLQDLESMATEIQNAIFLKNIMDGQGEPQGLSLPPEYHQLQQRYALVSQFELQPLLELAGLVINDLRVFIDHKVSPPPLTYERVQQNPWGPISWSEYAGLLEEFEYSGDEIRTALGTSEDGDVYMSGV</sequence>
<comment type="caution">
    <text evidence="1">The sequence shown here is derived from an EMBL/GenBank/DDBJ whole genome shotgun (WGS) entry which is preliminary data.</text>
</comment>
<accession>A0A9W8NNM5</accession>
<dbReference type="EMBL" id="JANPWZ010000001">
    <property type="protein sequence ID" value="KAJ3580548.1"/>
    <property type="molecule type" value="Genomic_DNA"/>
</dbReference>
<keyword evidence="2" id="KW-1185">Reference proteome</keyword>
<gene>
    <name evidence="1" type="ORF">NPX13_g2</name>
</gene>
<evidence type="ECO:0000313" key="2">
    <source>
        <dbReference type="Proteomes" id="UP001148614"/>
    </source>
</evidence>
<protein>
    <submittedName>
        <fullName evidence="1">Uncharacterized protein</fullName>
    </submittedName>
</protein>